<keyword evidence="3" id="KW-1185">Reference proteome</keyword>
<evidence type="ECO:0000313" key="3">
    <source>
        <dbReference type="Proteomes" id="UP000663828"/>
    </source>
</evidence>
<evidence type="ECO:0000313" key="2">
    <source>
        <dbReference type="EMBL" id="CAF0744294.1"/>
    </source>
</evidence>
<sequence>MVGNNNDFRIPQNGSLFVEFVDSMDQYNYAMANPLPQNVLDLNYMNVAPPNQLYDNQQAYGGQQGAFGPMRFGPSYTIIGPHPPEIPPGAGVYDPNLVVPGVPGFGMGMGLF</sequence>
<proteinExistence type="predicted"/>
<dbReference type="EMBL" id="CAJNOR010000002">
    <property type="protein sequence ID" value="CAF0744294.1"/>
    <property type="molecule type" value="Genomic_DNA"/>
</dbReference>
<comment type="caution">
    <text evidence="2">The sequence shown here is derived from an EMBL/GenBank/DDBJ whole genome shotgun (WGS) entry which is preliminary data.</text>
</comment>
<dbReference type="AlphaFoldDB" id="A0A813NSJ1"/>
<reference evidence="2" key="1">
    <citation type="submission" date="2021-02" db="EMBL/GenBank/DDBJ databases">
        <authorList>
            <person name="Nowell W R."/>
        </authorList>
    </citation>
    <scope>NUCLEOTIDE SEQUENCE</scope>
</reference>
<dbReference type="EMBL" id="CAJNOJ010000004">
    <property type="protein sequence ID" value="CAF0742442.1"/>
    <property type="molecule type" value="Genomic_DNA"/>
</dbReference>
<evidence type="ECO:0000313" key="1">
    <source>
        <dbReference type="EMBL" id="CAF0742442.1"/>
    </source>
</evidence>
<protein>
    <submittedName>
        <fullName evidence="2">Uncharacterized protein</fullName>
    </submittedName>
</protein>
<gene>
    <name evidence="1" type="ORF">EDS130_LOCUS1819</name>
    <name evidence="2" type="ORF">XAT740_LOCUS72</name>
</gene>
<organism evidence="2 3">
    <name type="scientific">Adineta ricciae</name>
    <name type="common">Rotifer</name>
    <dbReference type="NCBI Taxonomy" id="249248"/>
    <lineage>
        <taxon>Eukaryota</taxon>
        <taxon>Metazoa</taxon>
        <taxon>Spiralia</taxon>
        <taxon>Gnathifera</taxon>
        <taxon>Rotifera</taxon>
        <taxon>Eurotatoria</taxon>
        <taxon>Bdelloidea</taxon>
        <taxon>Adinetida</taxon>
        <taxon>Adinetidae</taxon>
        <taxon>Adineta</taxon>
    </lineage>
</organism>
<accession>A0A813NSJ1</accession>
<name>A0A813NSJ1_ADIRI</name>
<dbReference type="Proteomes" id="UP000663828">
    <property type="component" value="Unassembled WGS sequence"/>
</dbReference>
<dbReference type="Proteomes" id="UP000663852">
    <property type="component" value="Unassembled WGS sequence"/>
</dbReference>